<reference evidence="2 3" key="1">
    <citation type="submission" date="2014-06" db="EMBL/GenBank/DDBJ databases">
        <title>Draft genome sequence of Paenibacillus sp. MSt1.</title>
        <authorList>
            <person name="Aw Y.K."/>
            <person name="Ong K.S."/>
            <person name="Gan H.M."/>
            <person name="Lee S.M."/>
        </authorList>
    </citation>
    <scope>NUCLEOTIDE SEQUENCE [LARGE SCALE GENOMIC DNA]</scope>
    <source>
        <strain evidence="2 3">MSt1</strain>
    </source>
</reference>
<dbReference type="OrthoDB" id="2820357at2"/>
<sequence>MNKRVALTGVSVAVGSLLMIGSAYAGLGDAPGYDAYKSAVKQTFAVQNVTKQMNVTVKDNGTKLLDVQSTVKEDKAKNEMSAAINLNGGAASQGINLYRQDGKQIVKASDNDVYNVIEGKQWKGKAGEHRGQAPDGISAEVENVVDALVGNLKDYVTLSPQADGTKNISMQLSGSQIPAVANAIGSLVVKQAANAEGHHKGVQEPFGDKLQGLQDSMPKLTQDVKIDKFDLAAQVNADNRIEKQQMTLTISGKDAQGVSHEVVVAADFGLSNFNGTTADHVDLSGKQVKTLDVKKHGE</sequence>
<dbReference type="Proteomes" id="UP000028123">
    <property type="component" value="Unassembled WGS sequence"/>
</dbReference>
<dbReference type="AlphaFoldDB" id="A0A081P414"/>
<protein>
    <submittedName>
        <fullName evidence="2">Uncharacterized protein</fullName>
    </submittedName>
</protein>
<accession>A0A081P414</accession>
<dbReference type="eggNOG" id="ENOG5032QGI">
    <property type="taxonomic scope" value="Bacteria"/>
</dbReference>
<keyword evidence="3" id="KW-1185">Reference proteome</keyword>
<name>A0A081P414_9BACL</name>
<dbReference type="RefSeq" id="WP_036681502.1">
    <property type="nucleotide sequence ID" value="NZ_JNVM01000010.1"/>
</dbReference>
<keyword evidence="1" id="KW-0732">Signal</keyword>
<evidence type="ECO:0000256" key="1">
    <source>
        <dbReference type="SAM" id="SignalP"/>
    </source>
</evidence>
<dbReference type="EMBL" id="JNVM01000010">
    <property type="protein sequence ID" value="KEQ25437.1"/>
    <property type="molecule type" value="Genomic_DNA"/>
</dbReference>
<proteinExistence type="predicted"/>
<gene>
    <name evidence="2" type="ORF">ET33_01570</name>
</gene>
<evidence type="ECO:0000313" key="3">
    <source>
        <dbReference type="Proteomes" id="UP000028123"/>
    </source>
</evidence>
<comment type="caution">
    <text evidence="2">The sequence shown here is derived from an EMBL/GenBank/DDBJ whole genome shotgun (WGS) entry which is preliminary data.</text>
</comment>
<organism evidence="2 3">
    <name type="scientific">Paenibacillus tyrfis</name>
    <dbReference type="NCBI Taxonomy" id="1501230"/>
    <lineage>
        <taxon>Bacteria</taxon>
        <taxon>Bacillati</taxon>
        <taxon>Bacillota</taxon>
        <taxon>Bacilli</taxon>
        <taxon>Bacillales</taxon>
        <taxon>Paenibacillaceae</taxon>
        <taxon>Paenibacillus</taxon>
    </lineage>
</organism>
<evidence type="ECO:0000313" key="2">
    <source>
        <dbReference type="EMBL" id="KEQ25437.1"/>
    </source>
</evidence>
<feature type="signal peptide" evidence="1">
    <location>
        <begin position="1"/>
        <end position="25"/>
    </location>
</feature>
<feature type="chain" id="PRO_5001761317" evidence="1">
    <location>
        <begin position="26"/>
        <end position="298"/>
    </location>
</feature>